<gene>
    <name evidence="1" type="ORF">J07HQW2_01753</name>
</gene>
<name>U1NE68_9EURY</name>
<dbReference type="Proteomes" id="UP000030710">
    <property type="component" value="Unassembled WGS sequence"/>
</dbReference>
<reference evidence="1 2" key="1">
    <citation type="journal article" date="2013" name="PLoS ONE">
        <title>Assembly-driven community genomics of a hypersaline microbial ecosystem.</title>
        <authorList>
            <person name="Podell S."/>
            <person name="Ugalde J.A."/>
            <person name="Narasingarao P."/>
            <person name="Banfield J.F."/>
            <person name="Heidelberg K.B."/>
            <person name="Allen E.E."/>
        </authorList>
    </citation>
    <scope>NUCLEOTIDE SEQUENCE [LARGE SCALE GENOMIC DNA]</scope>
    <source>
        <strain evidence="2">J07HQW2</strain>
    </source>
</reference>
<dbReference type="HOGENOM" id="CLU_1431617_0_0_2"/>
<sequence>MGAGPGLVILWGRCSLVDLWVLIGAFHQQVLDEDFCSVGEFEATSLAEFLVRLVEEFVRFLGVFVALHRFLCRSWDSQVVSLLADVFEHQLGFLLAGEVTGFDIVALTLLCDYLGVGASVGVFPVSAQCLDGLGSEPFQCLLVEAFLELEVSLHREPVGLPLDRFPVFAGFCCCLCRVVSKLYHLSYIS</sequence>
<accession>U1NE68</accession>
<dbReference type="EMBL" id="KE356561">
    <property type="protein sequence ID" value="ERG95300.1"/>
    <property type="molecule type" value="Genomic_DNA"/>
</dbReference>
<protein>
    <submittedName>
        <fullName evidence="1">Uncharacterized protein</fullName>
    </submittedName>
</protein>
<evidence type="ECO:0000313" key="2">
    <source>
        <dbReference type="Proteomes" id="UP000030710"/>
    </source>
</evidence>
<proteinExistence type="predicted"/>
<organism evidence="1 2">
    <name type="scientific">Haloquadratum walsbyi J07HQW2</name>
    <dbReference type="NCBI Taxonomy" id="1238425"/>
    <lineage>
        <taxon>Archaea</taxon>
        <taxon>Methanobacteriati</taxon>
        <taxon>Methanobacteriota</taxon>
        <taxon>Stenosarchaea group</taxon>
        <taxon>Halobacteria</taxon>
        <taxon>Halobacteriales</taxon>
        <taxon>Haloferacaceae</taxon>
        <taxon>Haloquadratum</taxon>
    </lineage>
</organism>
<dbReference type="AlphaFoldDB" id="U1NE68"/>
<evidence type="ECO:0000313" key="1">
    <source>
        <dbReference type="EMBL" id="ERG95300.1"/>
    </source>
</evidence>